<dbReference type="GO" id="GO:0004674">
    <property type="term" value="F:protein serine/threonine kinase activity"/>
    <property type="evidence" value="ECO:0007669"/>
    <property type="project" value="UniProtKB-KW"/>
</dbReference>
<dbReference type="Pfam" id="PF00069">
    <property type="entry name" value="Pkinase"/>
    <property type="match status" value="1"/>
</dbReference>
<proteinExistence type="predicted"/>
<dbReference type="SUPFAM" id="SSF56112">
    <property type="entry name" value="Protein kinase-like (PK-like)"/>
    <property type="match status" value="1"/>
</dbReference>
<dbReference type="OrthoDB" id="5979581at2759"/>
<dbReference type="InterPro" id="IPR052751">
    <property type="entry name" value="Plant_MAPKKK"/>
</dbReference>
<keyword evidence="2" id="KW-0808">Transferase</keyword>
<dbReference type="PANTHER" id="PTHR48011">
    <property type="entry name" value="CCR4-NOT TRANSCRIPTIONAL COMPLEX SUBUNIT CAF120-RELATED"/>
    <property type="match status" value="1"/>
</dbReference>
<feature type="domain" description="Protein kinase" evidence="1">
    <location>
        <begin position="1"/>
        <end position="298"/>
    </location>
</feature>
<dbReference type="EMBL" id="ML977143">
    <property type="protein sequence ID" value="KAF1990065.1"/>
    <property type="molecule type" value="Genomic_DNA"/>
</dbReference>
<gene>
    <name evidence="2" type="ORF">K402DRAFT_410637</name>
</gene>
<evidence type="ECO:0000259" key="1">
    <source>
        <dbReference type="PROSITE" id="PS50011"/>
    </source>
</evidence>
<sequence length="306" mass="34857">MASKSVFSMGQRLTGSRGTYKISKQFSEFVYLASSSQETPVVIKHAAGHWRLGSERDALRRFKNDSRVIRPFLDEIKGPSEPQSIVLEYLADDLRDAGKKQGRLTRQDTKYQGYVHCDIKPRNVLVNYGAGTPNIFSDVKLADLGCVAHQDSKFARAGKMTGTSVFRAPEVHLGEPWGTPSDIWSFGVTILGLIWGHNFHVLEPEVPEAHKNYDVTVVVNQHVIFGPFPDSLAEICSEGTWEDVKLLMSRVPFEWTKPFRWITEREICNEDKAFMLRVMRLDPRDRPTADELLEDEWFAETSERTH</sequence>
<dbReference type="PANTHER" id="PTHR48011:SF4">
    <property type="entry name" value="MITOGEN-ACTIVATED PROTEIN KINASE KINASE KINASE 19"/>
    <property type="match status" value="1"/>
</dbReference>
<dbReference type="AlphaFoldDB" id="A0A6G1HA79"/>
<dbReference type="SMART" id="SM00220">
    <property type="entry name" value="S_TKc"/>
    <property type="match status" value="1"/>
</dbReference>
<keyword evidence="2" id="KW-0723">Serine/threonine-protein kinase</keyword>
<evidence type="ECO:0000313" key="3">
    <source>
        <dbReference type="Proteomes" id="UP000800041"/>
    </source>
</evidence>
<dbReference type="GO" id="GO:0005524">
    <property type="term" value="F:ATP binding"/>
    <property type="evidence" value="ECO:0007669"/>
    <property type="project" value="InterPro"/>
</dbReference>
<dbReference type="PROSITE" id="PS50011">
    <property type="entry name" value="PROTEIN_KINASE_DOM"/>
    <property type="match status" value="1"/>
</dbReference>
<keyword evidence="2" id="KW-0418">Kinase</keyword>
<evidence type="ECO:0000313" key="2">
    <source>
        <dbReference type="EMBL" id="KAF1990065.1"/>
    </source>
</evidence>
<reference evidence="2" key="1">
    <citation type="journal article" date="2020" name="Stud. Mycol.">
        <title>101 Dothideomycetes genomes: a test case for predicting lifestyles and emergence of pathogens.</title>
        <authorList>
            <person name="Haridas S."/>
            <person name="Albert R."/>
            <person name="Binder M."/>
            <person name="Bloem J."/>
            <person name="Labutti K."/>
            <person name="Salamov A."/>
            <person name="Andreopoulos B."/>
            <person name="Baker S."/>
            <person name="Barry K."/>
            <person name="Bills G."/>
            <person name="Bluhm B."/>
            <person name="Cannon C."/>
            <person name="Castanera R."/>
            <person name="Culley D."/>
            <person name="Daum C."/>
            <person name="Ezra D."/>
            <person name="Gonzalez J."/>
            <person name="Henrissat B."/>
            <person name="Kuo A."/>
            <person name="Liang C."/>
            <person name="Lipzen A."/>
            <person name="Lutzoni F."/>
            <person name="Magnuson J."/>
            <person name="Mondo S."/>
            <person name="Nolan M."/>
            <person name="Ohm R."/>
            <person name="Pangilinan J."/>
            <person name="Park H.-J."/>
            <person name="Ramirez L."/>
            <person name="Alfaro M."/>
            <person name="Sun H."/>
            <person name="Tritt A."/>
            <person name="Yoshinaga Y."/>
            <person name="Zwiers L.-H."/>
            <person name="Turgeon B."/>
            <person name="Goodwin S."/>
            <person name="Spatafora J."/>
            <person name="Crous P."/>
            <person name="Grigoriev I."/>
        </authorList>
    </citation>
    <scope>NUCLEOTIDE SEQUENCE</scope>
    <source>
        <strain evidence="2">CBS 113979</strain>
    </source>
</reference>
<organism evidence="2 3">
    <name type="scientific">Aulographum hederae CBS 113979</name>
    <dbReference type="NCBI Taxonomy" id="1176131"/>
    <lineage>
        <taxon>Eukaryota</taxon>
        <taxon>Fungi</taxon>
        <taxon>Dikarya</taxon>
        <taxon>Ascomycota</taxon>
        <taxon>Pezizomycotina</taxon>
        <taxon>Dothideomycetes</taxon>
        <taxon>Pleosporomycetidae</taxon>
        <taxon>Aulographales</taxon>
        <taxon>Aulographaceae</taxon>
    </lineage>
</organism>
<dbReference type="InterPro" id="IPR000719">
    <property type="entry name" value="Prot_kinase_dom"/>
</dbReference>
<dbReference type="InterPro" id="IPR011009">
    <property type="entry name" value="Kinase-like_dom_sf"/>
</dbReference>
<dbReference type="InterPro" id="IPR008271">
    <property type="entry name" value="Ser/Thr_kinase_AS"/>
</dbReference>
<accession>A0A6G1HA79</accession>
<dbReference type="Gene3D" id="1.10.510.10">
    <property type="entry name" value="Transferase(Phosphotransferase) domain 1"/>
    <property type="match status" value="1"/>
</dbReference>
<dbReference type="PROSITE" id="PS00108">
    <property type="entry name" value="PROTEIN_KINASE_ST"/>
    <property type="match status" value="1"/>
</dbReference>
<dbReference type="Proteomes" id="UP000800041">
    <property type="component" value="Unassembled WGS sequence"/>
</dbReference>
<dbReference type="GO" id="GO:0007165">
    <property type="term" value="P:signal transduction"/>
    <property type="evidence" value="ECO:0007669"/>
    <property type="project" value="TreeGrafter"/>
</dbReference>
<keyword evidence="3" id="KW-1185">Reference proteome</keyword>
<name>A0A6G1HA79_9PEZI</name>
<protein>
    <submittedName>
        <fullName evidence="2">Putative serine/threonine protein kinase</fullName>
    </submittedName>
</protein>